<dbReference type="PANTHER" id="PTHR36114:SF1">
    <property type="entry name" value="16.7 KDA PROTEIN IN WHIE LOCUS"/>
    <property type="match status" value="1"/>
</dbReference>
<dbReference type="InterPro" id="IPR052044">
    <property type="entry name" value="PKS_Associated_Protein"/>
</dbReference>
<dbReference type="InterPro" id="IPR014710">
    <property type="entry name" value="RmlC-like_jellyroll"/>
</dbReference>
<dbReference type="PANTHER" id="PTHR36114">
    <property type="entry name" value="16.7 KDA PROTEIN IN WHIE LOCUS"/>
    <property type="match status" value="1"/>
</dbReference>
<evidence type="ECO:0000313" key="3">
    <source>
        <dbReference type="Proteomes" id="UP001432180"/>
    </source>
</evidence>
<keyword evidence="2" id="KW-0413">Isomerase</keyword>
<accession>A0ABZ0S6N8</accession>
<dbReference type="Pfam" id="PF07883">
    <property type="entry name" value="Cupin_2"/>
    <property type="match status" value="1"/>
</dbReference>
<dbReference type="EMBL" id="CP121472">
    <property type="protein sequence ID" value="WPL16189.1"/>
    <property type="molecule type" value="Genomic_DNA"/>
</dbReference>
<dbReference type="CDD" id="cd02214">
    <property type="entry name" value="cupin_MJ1618"/>
    <property type="match status" value="1"/>
</dbReference>
<feature type="domain" description="Cupin type-2" evidence="1">
    <location>
        <begin position="44"/>
        <end position="112"/>
    </location>
</feature>
<dbReference type="Proteomes" id="UP001432180">
    <property type="component" value="Chromosome"/>
</dbReference>
<protein>
    <submittedName>
        <fullName evidence="2">Thermophilic glucose-6-phosphate isomerase</fullName>
    </submittedName>
</protein>
<proteinExistence type="predicted"/>
<dbReference type="RefSeq" id="WP_328986739.1">
    <property type="nucleotide sequence ID" value="NZ_CP121472.1"/>
</dbReference>
<name>A0ABZ0S6N8_9GAMM</name>
<dbReference type="Gene3D" id="2.60.120.10">
    <property type="entry name" value="Jelly Rolls"/>
    <property type="match status" value="1"/>
</dbReference>
<dbReference type="InterPro" id="IPR011051">
    <property type="entry name" value="RmlC_Cupin_sf"/>
</dbReference>
<keyword evidence="3" id="KW-1185">Reference proteome</keyword>
<evidence type="ECO:0000313" key="2">
    <source>
        <dbReference type="EMBL" id="WPL16189.1"/>
    </source>
</evidence>
<reference evidence="2 3" key="1">
    <citation type="journal article" date="2023" name="Microorganisms">
        <title>Thiorhodovibrio frisius and Trv. litoralis spp. nov., Two Novel Members from a Clade of Fastidious Purple Sulfur Bacteria That Exhibit Unique Red-Shifted Light-Harvesting Capabilities.</title>
        <authorList>
            <person name="Methner A."/>
            <person name="Kuzyk S.B."/>
            <person name="Petersen J."/>
            <person name="Bauer S."/>
            <person name="Brinkmann H."/>
            <person name="Sichau K."/>
            <person name="Wanner G."/>
            <person name="Wolf J."/>
            <person name="Neumann-Schaal M."/>
            <person name="Henke P."/>
            <person name="Tank M."/>
            <person name="Sproer C."/>
            <person name="Bunk B."/>
            <person name="Overmann J."/>
        </authorList>
    </citation>
    <scope>NUCLEOTIDE SEQUENCE [LARGE SCALE GENOMIC DNA]</scope>
    <source>
        <strain evidence="2 3">DSM 6702</strain>
    </source>
</reference>
<gene>
    <name evidence="2" type="ORF">Thiowin_01142</name>
</gene>
<dbReference type="InterPro" id="IPR013096">
    <property type="entry name" value="Cupin_2"/>
</dbReference>
<dbReference type="SUPFAM" id="SSF51182">
    <property type="entry name" value="RmlC-like cupins"/>
    <property type="match status" value="1"/>
</dbReference>
<dbReference type="GO" id="GO:0016853">
    <property type="term" value="F:isomerase activity"/>
    <property type="evidence" value="ECO:0007669"/>
    <property type="project" value="UniProtKB-KW"/>
</dbReference>
<organism evidence="2 3">
    <name type="scientific">Thiorhodovibrio winogradskyi</name>
    <dbReference type="NCBI Taxonomy" id="77007"/>
    <lineage>
        <taxon>Bacteria</taxon>
        <taxon>Pseudomonadati</taxon>
        <taxon>Pseudomonadota</taxon>
        <taxon>Gammaproteobacteria</taxon>
        <taxon>Chromatiales</taxon>
        <taxon>Chromatiaceae</taxon>
        <taxon>Thiorhodovibrio</taxon>
    </lineage>
</organism>
<evidence type="ECO:0000259" key="1">
    <source>
        <dbReference type="Pfam" id="PF07883"/>
    </source>
</evidence>
<sequence>MTNPSMHPSIHRPDEADSYSFREGCDILETWNSPNDPALSIARATVPVGVTTSVHWLEGTTERYLILSGHGLARIGDLPETQVQPGDVIHIPPDCRQSIQNTGSVPLVFLALCTPKFDPAVYHQIDD</sequence>